<evidence type="ECO:0000256" key="3">
    <source>
        <dbReference type="ARBA" id="ARBA00022771"/>
    </source>
</evidence>
<feature type="compositionally biased region" description="Basic and acidic residues" evidence="9">
    <location>
        <begin position="647"/>
        <end position="661"/>
    </location>
</feature>
<keyword evidence="2" id="KW-0479">Metal-binding</keyword>
<evidence type="ECO:0000256" key="5">
    <source>
        <dbReference type="ARBA" id="ARBA00023015"/>
    </source>
</evidence>
<comment type="caution">
    <text evidence="11">The sequence shown here is derived from an EMBL/GenBank/DDBJ whole genome shotgun (WGS) entry which is preliminary data.</text>
</comment>
<evidence type="ECO:0000256" key="8">
    <source>
        <dbReference type="PROSITE-ProRule" id="PRU00042"/>
    </source>
</evidence>
<evidence type="ECO:0000256" key="6">
    <source>
        <dbReference type="ARBA" id="ARBA00023163"/>
    </source>
</evidence>
<dbReference type="InterPro" id="IPR036236">
    <property type="entry name" value="Znf_C2H2_sf"/>
</dbReference>
<dbReference type="GO" id="GO:0008270">
    <property type="term" value="F:zinc ion binding"/>
    <property type="evidence" value="ECO:0007669"/>
    <property type="project" value="UniProtKB-KW"/>
</dbReference>
<comment type="subcellular location">
    <subcellularLocation>
        <location evidence="1">Nucleus</location>
    </subcellularLocation>
</comment>
<accession>A0AAN7BM98</accession>
<dbReference type="GO" id="GO:0006357">
    <property type="term" value="P:regulation of transcription by RNA polymerase II"/>
    <property type="evidence" value="ECO:0007669"/>
    <property type="project" value="TreeGrafter"/>
</dbReference>
<dbReference type="AlphaFoldDB" id="A0AAN7BM98"/>
<proteinExistence type="predicted"/>
<feature type="domain" description="C2H2-type" evidence="10">
    <location>
        <begin position="470"/>
        <end position="500"/>
    </location>
</feature>
<dbReference type="GO" id="GO:0005634">
    <property type="term" value="C:nucleus"/>
    <property type="evidence" value="ECO:0007669"/>
    <property type="project" value="UniProtKB-SubCell"/>
</dbReference>
<organism evidence="11 12">
    <name type="scientific">Podospora fimiseda</name>
    <dbReference type="NCBI Taxonomy" id="252190"/>
    <lineage>
        <taxon>Eukaryota</taxon>
        <taxon>Fungi</taxon>
        <taxon>Dikarya</taxon>
        <taxon>Ascomycota</taxon>
        <taxon>Pezizomycotina</taxon>
        <taxon>Sordariomycetes</taxon>
        <taxon>Sordariomycetidae</taxon>
        <taxon>Sordariales</taxon>
        <taxon>Podosporaceae</taxon>
        <taxon>Podospora</taxon>
    </lineage>
</organism>
<keyword evidence="4" id="KW-0862">Zinc</keyword>
<dbReference type="Proteomes" id="UP001301958">
    <property type="component" value="Unassembled WGS sequence"/>
</dbReference>
<keyword evidence="7" id="KW-0539">Nucleus</keyword>
<evidence type="ECO:0000256" key="7">
    <source>
        <dbReference type="ARBA" id="ARBA00023242"/>
    </source>
</evidence>
<dbReference type="PANTHER" id="PTHR46179:SF13">
    <property type="entry name" value="C2H2-TYPE DOMAIN-CONTAINING PROTEIN"/>
    <property type="match status" value="1"/>
</dbReference>
<reference evidence="11" key="2">
    <citation type="submission" date="2023-05" db="EMBL/GenBank/DDBJ databases">
        <authorList>
            <consortium name="Lawrence Berkeley National Laboratory"/>
            <person name="Steindorff A."/>
            <person name="Hensen N."/>
            <person name="Bonometti L."/>
            <person name="Westerberg I."/>
            <person name="Brannstrom I.O."/>
            <person name="Guillou S."/>
            <person name="Cros-Aarteil S."/>
            <person name="Calhoun S."/>
            <person name="Haridas S."/>
            <person name="Kuo A."/>
            <person name="Mondo S."/>
            <person name="Pangilinan J."/>
            <person name="Riley R."/>
            <person name="Labutti K."/>
            <person name="Andreopoulos B."/>
            <person name="Lipzen A."/>
            <person name="Chen C."/>
            <person name="Yanf M."/>
            <person name="Daum C."/>
            <person name="Ng V."/>
            <person name="Clum A."/>
            <person name="Ohm R."/>
            <person name="Martin F."/>
            <person name="Silar P."/>
            <person name="Natvig D."/>
            <person name="Lalanne C."/>
            <person name="Gautier V."/>
            <person name="Ament-Velasquez S.L."/>
            <person name="Kruys A."/>
            <person name="Hutchinson M.I."/>
            <person name="Powell A.J."/>
            <person name="Barry K."/>
            <person name="Miller A.N."/>
            <person name="Grigoriev I.V."/>
            <person name="Debuchy R."/>
            <person name="Gladieux P."/>
            <person name="Thoren M.H."/>
            <person name="Johannesson H."/>
        </authorList>
    </citation>
    <scope>NUCLEOTIDE SEQUENCE</scope>
    <source>
        <strain evidence="11">CBS 990.96</strain>
    </source>
</reference>
<dbReference type="InterPro" id="IPR051061">
    <property type="entry name" value="Zinc_finger_trans_reg"/>
</dbReference>
<dbReference type="PANTHER" id="PTHR46179">
    <property type="entry name" value="ZINC FINGER PROTEIN"/>
    <property type="match status" value="1"/>
</dbReference>
<keyword evidence="12" id="KW-1185">Reference proteome</keyword>
<feature type="compositionally biased region" description="Polar residues" evidence="9">
    <location>
        <begin position="96"/>
        <end position="114"/>
    </location>
</feature>
<evidence type="ECO:0000256" key="2">
    <source>
        <dbReference type="ARBA" id="ARBA00022723"/>
    </source>
</evidence>
<evidence type="ECO:0000256" key="4">
    <source>
        <dbReference type="ARBA" id="ARBA00022833"/>
    </source>
</evidence>
<keyword evidence="6" id="KW-0804">Transcription</keyword>
<sequence>MARHSKPFKCDFPDCPRAKEGFGTHNDLDRHKICVHKVHMPDRVRYRCHVDGCKDGKKKWPRQDNFKQHLRRMHGMEEIEDISSFIYKSETEPEDAQSNAMSESTPSETGMSSIDAHSSIDVHSSWAELSLGLSGPGSSSDRTAGAATGVQSADLIQFSSSDHMMDDQSDFNLGDTTGLPGQTRSSFISDGLEMELAGLMDVSYRQDDRSISQDNHMDHQTFSASSTLSHTGTGMAMFSFGGGSEIQTHSPNILIQGDDTQLDGPHGVAQEFAHEDDYSQQHYKTEPLTPMCEDEMPTDEPVSYHDAENDYESEDAEADGDHDLTLSKMDEIQPINSQNVQSEIDSSLRTLFTSAAAFSPPSEGDHHSPGSIDLDTTEASALAALRALRDNPASIEKILQRLGYPTKPDETDYLKEAKLEIPEVKTPAALSVAGEPTISKTIPCGKPGCDKVFWRQCELKKHHRRHDKPYACTFEKCDKRFGSKNDWKRHENSQHSQFEIWRCVEQVIISGTFNPTECGRVFHRRDSLQQHLERDHEIFDALQVERKLNEYRHGRNFESRFWCGFCVKTLEPQGGHVGPVHSERFDHIDRHFMGSHGYAKADISMWVGLDAEVVEIVDVGGVVDIVESRDKGKEVIVILDDDEVGDSSDKKRGSEEQEWGSRKSKKARKGVEGESPESGSASAERLWSCVSFSSFSTVIAKRKILAD</sequence>
<name>A0AAN7BM98_9PEZI</name>
<evidence type="ECO:0000259" key="10">
    <source>
        <dbReference type="PROSITE" id="PS50157"/>
    </source>
</evidence>
<dbReference type="Gene3D" id="3.30.160.60">
    <property type="entry name" value="Classic Zinc Finger"/>
    <property type="match status" value="1"/>
</dbReference>
<protein>
    <recommendedName>
        <fullName evidence="10">C2H2-type domain-containing protein</fullName>
    </recommendedName>
</protein>
<feature type="domain" description="C2H2-type" evidence="10">
    <location>
        <begin position="442"/>
        <end position="471"/>
    </location>
</feature>
<feature type="region of interest" description="Disordered" evidence="9">
    <location>
        <begin position="89"/>
        <end position="114"/>
    </location>
</feature>
<evidence type="ECO:0000313" key="12">
    <source>
        <dbReference type="Proteomes" id="UP001301958"/>
    </source>
</evidence>
<evidence type="ECO:0000256" key="9">
    <source>
        <dbReference type="SAM" id="MobiDB-lite"/>
    </source>
</evidence>
<dbReference type="InterPro" id="IPR013087">
    <property type="entry name" value="Znf_C2H2_type"/>
</dbReference>
<dbReference type="SMART" id="SM00355">
    <property type="entry name" value="ZnF_C2H2"/>
    <property type="match status" value="5"/>
</dbReference>
<keyword evidence="5" id="KW-0805">Transcription regulation</keyword>
<evidence type="ECO:0000256" key="1">
    <source>
        <dbReference type="ARBA" id="ARBA00004123"/>
    </source>
</evidence>
<dbReference type="PROSITE" id="PS00028">
    <property type="entry name" value="ZINC_FINGER_C2H2_1"/>
    <property type="match status" value="2"/>
</dbReference>
<reference evidence="11" key="1">
    <citation type="journal article" date="2023" name="Mol. Phylogenet. Evol.">
        <title>Genome-scale phylogeny and comparative genomics of the fungal order Sordariales.</title>
        <authorList>
            <person name="Hensen N."/>
            <person name="Bonometti L."/>
            <person name="Westerberg I."/>
            <person name="Brannstrom I.O."/>
            <person name="Guillou S."/>
            <person name="Cros-Aarteil S."/>
            <person name="Calhoun S."/>
            <person name="Haridas S."/>
            <person name="Kuo A."/>
            <person name="Mondo S."/>
            <person name="Pangilinan J."/>
            <person name="Riley R."/>
            <person name="LaButti K."/>
            <person name="Andreopoulos B."/>
            <person name="Lipzen A."/>
            <person name="Chen C."/>
            <person name="Yan M."/>
            <person name="Daum C."/>
            <person name="Ng V."/>
            <person name="Clum A."/>
            <person name="Steindorff A."/>
            <person name="Ohm R.A."/>
            <person name="Martin F."/>
            <person name="Silar P."/>
            <person name="Natvig D.O."/>
            <person name="Lalanne C."/>
            <person name="Gautier V."/>
            <person name="Ament-Velasquez S.L."/>
            <person name="Kruys A."/>
            <person name="Hutchinson M.I."/>
            <person name="Powell A.J."/>
            <person name="Barry K."/>
            <person name="Miller A.N."/>
            <person name="Grigoriev I.V."/>
            <person name="Debuchy R."/>
            <person name="Gladieux P."/>
            <person name="Hiltunen Thoren M."/>
            <person name="Johannesson H."/>
        </authorList>
    </citation>
    <scope>NUCLEOTIDE SEQUENCE</scope>
    <source>
        <strain evidence="11">CBS 990.96</strain>
    </source>
</reference>
<dbReference type="EMBL" id="MU865357">
    <property type="protein sequence ID" value="KAK4225909.1"/>
    <property type="molecule type" value="Genomic_DNA"/>
</dbReference>
<evidence type="ECO:0000313" key="11">
    <source>
        <dbReference type="EMBL" id="KAK4225909.1"/>
    </source>
</evidence>
<keyword evidence="3 8" id="KW-0863">Zinc-finger</keyword>
<gene>
    <name evidence="11" type="ORF">QBC38DRAFT_367735</name>
</gene>
<feature type="region of interest" description="Disordered" evidence="9">
    <location>
        <begin position="645"/>
        <end position="684"/>
    </location>
</feature>
<dbReference type="SUPFAM" id="SSF57667">
    <property type="entry name" value="beta-beta-alpha zinc fingers"/>
    <property type="match status" value="1"/>
</dbReference>
<dbReference type="PROSITE" id="PS50157">
    <property type="entry name" value="ZINC_FINGER_C2H2_2"/>
    <property type="match status" value="2"/>
</dbReference>